<evidence type="ECO:0000256" key="6">
    <source>
        <dbReference type="ARBA" id="ARBA00023136"/>
    </source>
</evidence>
<dbReference type="InParanoid" id="A0A1X7UEM8"/>
<dbReference type="OrthoDB" id="5989148at2759"/>
<feature type="chain" id="PRO_5010889198" description="Right handed beta helix domain-containing protein" evidence="8">
    <location>
        <begin position="19"/>
        <end position="365"/>
    </location>
</feature>
<evidence type="ECO:0000256" key="2">
    <source>
        <dbReference type="ARBA" id="ARBA00004442"/>
    </source>
</evidence>
<accession>A0A1X7UEM8</accession>
<sequence length="365" mass="39880">MYFTILALSFALLSVSSGKEIINITSEYELEEFLCNETHSLDDDIVLVLSDSITHRISNNVSFCGVINDTHSLTLTSESSKPALIQCNDSSTPPNSGFAFTNIHSLTLTRLVFRGCGEQLKRLAAIESINSSASPIHANFTSILTEGTGICLYAVSNISDNFARNGNAQIILTDITAVRNTELGNLYTQNFDYILLNGNSTYTNNYGSVFGISNTKVILGGQLHFENNTGNSGSAFMLTGSSRFILKDGLNATFIHNVAFTAGGAIYAYNDITSECMFTPSTDGSNITMLFINNSATYSGNSIFSNNLYNCSTRKNFYPVVAKRYYHALSRGTIFNEIDDKQLSTVALKQVELFLQIIGMLLPIL</sequence>
<comment type="subcellular location">
    <subcellularLocation>
        <location evidence="1">Cell envelope</location>
    </subcellularLocation>
    <subcellularLocation>
        <location evidence="2">Cell outer membrane</location>
    </subcellularLocation>
    <subcellularLocation>
        <location evidence="3">Secreted</location>
    </subcellularLocation>
</comment>
<proteinExistence type="predicted"/>
<evidence type="ECO:0000256" key="1">
    <source>
        <dbReference type="ARBA" id="ARBA00004196"/>
    </source>
</evidence>
<reference evidence="9" key="1">
    <citation type="submission" date="2017-05" db="UniProtKB">
        <authorList>
            <consortium name="EnsemblMetazoa"/>
        </authorList>
    </citation>
    <scope>IDENTIFICATION</scope>
</reference>
<evidence type="ECO:0000256" key="4">
    <source>
        <dbReference type="ARBA" id="ARBA00022525"/>
    </source>
</evidence>
<name>A0A1X7UEM8_AMPQE</name>
<keyword evidence="4" id="KW-0964">Secreted</keyword>
<keyword evidence="7" id="KW-0998">Cell outer membrane</keyword>
<evidence type="ECO:0000256" key="5">
    <source>
        <dbReference type="ARBA" id="ARBA00022729"/>
    </source>
</evidence>
<dbReference type="InterPro" id="IPR011050">
    <property type="entry name" value="Pectin_lyase_fold/virulence"/>
</dbReference>
<evidence type="ECO:0000313" key="9">
    <source>
        <dbReference type="EnsemblMetazoa" id="Aqu2.1.25918_001"/>
    </source>
</evidence>
<keyword evidence="5 8" id="KW-0732">Signal</keyword>
<dbReference type="GO" id="GO:0005576">
    <property type="term" value="C:extracellular region"/>
    <property type="evidence" value="ECO:0007669"/>
    <property type="project" value="UniProtKB-SubCell"/>
</dbReference>
<evidence type="ECO:0000256" key="3">
    <source>
        <dbReference type="ARBA" id="ARBA00004613"/>
    </source>
</evidence>
<protein>
    <recommendedName>
        <fullName evidence="10">Right handed beta helix domain-containing protein</fullName>
    </recommendedName>
</protein>
<dbReference type="InterPro" id="IPR003368">
    <property type="entry name" value="POMP_repeat"/>
</dbReference>
<organism evidence="9">
    <name type="scientific">Amphimedon queenslandica</name>
    <name type="common">Sponge</name>
    <dbReference type="NCBI Taxonomy" id="400682"/>
    <lineage>
        <taxon>Eukaryota</taxon>
        <taxon>Metazoa</taxon>
        <taxon>Porifera</taxon>
        <taxon>Demospongiae</taxon>
        <taxon>Heteroscleromorpha</taxon>
        <taxon>Haplosclerida</taxon>
        <taxon>Niphatidae</taxon>
        <taxon>Amphimedon</taxon>
    </lineage>
</organism>
<keyword evidence="6" id="KW-0472">Membrane</keyword>
<evidence type="ECO:0000256" key="8">
    <source>
        <dbReference type="SAM" id="SignalP"/>
    </source>
</evidence>
<dbReference type="AlphaFoldDB" id="A0A1X7UEM8"/>
<dbReference type="SUPFAM" id="SSF51126">
    <property type="entry name" value="Pectin lyase-like"/>
    <property type="match status" value="1"/>
</dbReference>
<evidence type="ECO:0008006" key="10">
    <source>
        <dbReference type="Google" id="ProtNLM"/>
    </source>
</evidence>
<dbReference type="NCBIfam" id="TIGR01376">
    <property type="entry name" value="POMP_repeat"/>
    <property type="match status" value="1"/>
</dbReference>
<evidence type="ECO:0000256" key="7">
    <source>
        <dbReference type="ARBA" id="ARBA00023237"/>
    </source>
</evidence>
<feature type="signal peptide" evidence="8">
    <location>
        <begin position="1"/>
        <end position="18"/>
    </location>
</feature>
<dbReference type="EnsemblMetazoa" id="Aqu2.1.25918_001">
    <property type="protein sequence ID" value="Aqu2.1.25918_001"/>
    <property type="gene ID" value="Aqu2.1.25918"/>
</dbReference>